<dbReference type="InterPro" id="IPR043596">
    <property type="entry name" value="CFAP53/TCHP"/>
</dbReference>
<evidence type="ECO:0000256" key="2">
    <source>
        <dbReference type="ARBA" id="ARBA00022490"/>
    </source>
</evidence>
<gene>
    <name evidence="6" type="ORF">TcWFU_004067</name>
</gene>
<feature type="region of interest" description="Disordered" evidence="5">
    <location>
        <begin position="52"/>
        <end position="86"/>
    </location>
</feature>
<accession>A0ABR4QAK1</accession>
<dbReference type="PANTHER" id="PTHR31183">
    <property type="entry name" value="TRICHOPLEIN KERATIN FILAMENT-BINDING PROTEIN FAMILY MEMBER"/>
    <property type="match status" value="1"/>
</dbReference>
<protein>
    <submittedName>
        <fullName evidence="6">Trichoplein keratin filament-binding protein</fullName>
    </submittedName>
</protein>
<proteinExistence type="predicted"/>
<keyword evidence="4" id="KW-0175">Coiled coil</keyword>
<comment type="caution">
    <text evidence="6">The sequence shown here is derived from an EMBL/GenBank/DDBJ whole genome shotgun (WGS) entry which is preliminary data.</text>
</comment>
<evidence type="ECO:0000313" key="7">
    <source>
        <dbReference type="Proteomes" id="UP001651158"/>
    </source>
</evidence>
<keyword evidence="3" id="KW-0206">Cytoskeleton</keyword>
<feature type="coiled-coil region" evidence="4">
    <location>
        <begin position="106"/>
        <end position="143"/>
    </location>
</feature>
<comment type="subcellular location">
    <subcellularLocation>
        <location evidence="1">Cytoplasm</location>
        <location evidence="1">Cytoskeleton</location>
    </subcellularLocation>
</comment>
<feature type="compositionally biased region" description="Polar residues" evidence="5">
    <location>
        <begin position="52"/>
        <end position="62"/>
    </location>
</feature>
<reference evidence="6 7" key="1">
    <citation type="journal article" date="2022" name="Front. Cell. Infect. Microbiol.">
        <title>The Genomes of Two Strains of Taenia crassiceps the Animal Model for the Study of Human Cysticercosis.</title>
        <authorList>
            <person name="Bobes R.J."/>
            <person name="Estrada K."/>
            <person name="Rios-Valencia D.G."/>
            <person name="Calderon-Gallegos A."/>
            <person name="de la Torre P."/>
            <person name="Carrero J.C."/>
            <person name="Sanchez-Flores A."/>
            <person name="Laclette J.P."/>
        </authorList>
    </citation>
    <scope>NUCLEOTIDE SEQUENCE [LARGE SCALE GENOMIC DNA]</scope>
    <source>
        <strain evidence="6">WFUcys</strain>
    </source>
</reference>
<sequence>MMPNIRTKNIYEAIMHRQRIAEAKKQCDRIENKKFFQDSDVRARQEKRWTSETSFNNRSCASGSRDEFDEESDSLSRRVENAVSDSEISDAIESKTVVYDSHESDERQHDIALQRKMNELKQFEREKEELAAIEKEILEDQRLLQTLATERRENDEARLQRRFERVLLRQHTAALIRRSRQVQAEITDDLAWIDRLLALGDEEEGNEEKGPRSHIIAAKKVIEKDLCHEARWEKDMDEMLASEAAELARKREQEWKCQEDARARLLNEVLSVCQDCVESRLQALEQMKSERAERYEALRREINAADLQRKPLLRREYVSSENCNNVAETEEPDRRCSHAEATFEETLRKEAEKLNVSADELKKVTSGKAPFADSKHKTHLW</sequence>
<evidence type="ECO:0000256" key="3">
    <source>
        <dbReference type="ARBA" id="ARBA00023212"/>
    </source>
</evidence>
<evidence type="ECO:0000313" key="6">
    <source>
        <dbReference type="EMBL" id="KAL5106758.1"/>
    </source>
</evidence>
<dbReference type="Proteomes" id="UP001651158">
    <property type="component" value="Unassembled WGS sequence"/>
</dbReference>
<name>A0ABR4QAK1_9CEST</name>
<evidence type="ECO:0000256" key="4">
    <source>
        <dbReference type="SAM" id="Coils"/>
    </source>
</evidence>
<dbReference type="EMBL" id="JAKROA010000005">
    <property type="protein sequence ID" value="KAL5106758.1"/>
    <property type="molecule type" value="Genomic_DNA"/>
</dbReference>
<evidence type="ECO:0000256" key="5">
    <source>
        <dbReference type="SAM" id="MobiDB-lite"/>
    </source>
</evidence>
<dbReference type="GO" id="GO:0005882">
    <property type="term" value="C:intermediate filament"/>
    <property type="evidence" value="ECO:0007669"/>
    <property type="project" value="UniProtKB-KW"/>
</dbReference>
<organism evidence="6 7">
    <name type="scientific">Taenia crassiceps</name>
    <dbReference type="NCBI Taxonomy" id="6207"/>
    <lineage>
        <taxon>Eukaryota</taxon>
        <taxon>Metazoa</taxon>
        <taxon>Spiralia</taxon>
        <taxon>Lophotrochozoa</taxon>
        <taxon>Platyhelminthes</taxon>
        <taxon>Cestoda</taxon>
        <taxon>Eucestoda</taxon>
        <taxon>Cyclophyllidea</taxon>
        <taxon>Taeniidae</taxon>
        <taxon>Taenia</taxon>
    </lineage>
</organism>
<keyword evidence="2" id="KW-0963">Cytoplasm</keyword>
<keyword evidence="6" id="KW-0416">Keratin</keyword>
<evidence type="ECO:0000256" key="1">
    <source>
        <dbReference type="ARBA" id="ARBA00004245"/>
    </source>
</evidence>
<dbReference type="PANTHER" id="PTHR31183:SF2">
    <property type="entry name" value="TRICHOPLEIN KERATIN FILAMENT-BINDING PROTEIN"/>
    <property type="match status" value="1"/>
</dbReference>
<keyword evidence="7" id="KW-1185">Reference proteome</keyword>